<sequence length="65" mass="7297">MAHHLSLMIFDYQISESSVFMPTSNINVPEEAPINAEDIINGLKLSCTNNYYHPTFELATIPELA</sequence>
<evidence type="ECO:0000313" key="1">
    <source>
        <dbReference type="EMBL" id="CAG8437674.1"/>
    </source>
</evidence>
<organism evidence="1 2">
    <name type="scientific">Ambispora gerdemannii</name>
    <dbReference type="NCBI Taxonomy" id="144530"/>
    <lineage>
        <taxon>Eukaryota</taxon>
        <taxon>Fungi</taxon>
        <taxon>Fungi incertae sedis</taxon>
        <taxon>Mucoromycota</taxon>
        <taxon>Glomeromycotina</taxon>
        <taxon>Glomeromycetes</taxon>
        <taxon>Archaeosporales</taxon>
        <taxon>Ambisporaceae</taxon>
        <taxon>Ambispora</taxon>
    </lineage>
</organism>
<name>A0A9N8V4Y3_9GLOM</name>
<dbReference type="AlphaFoldDB" id="A0A9N8V4Y3"/>
<protein>
    <submittedName>
        <fullName evidence="1">10522_t:CDS:1</fullName>
    </submittedName>
</protein>
<comment type="caution">
    <text evidence="1">The sequence shown here is derived from an EMBL/GenBank/DDBJ whole genome shotgun (WGS) entry which is preliminary data.</text>
</comment>
<keyword evidence="2" id="KW-1185">Reference proteome</keyword>
<dbReference type="EMBL" id="CAJVPL010000042">
    <property type="protein sequence ID" value="CAG8437674.1"/>
    <property type="molecule type" value="Genomic_DNA"/>
</dbReference>
<reference evidence="1" key="1">
    <citation type="submission" date="2021-06" db="EMBL/GenBank/DDBJ databases">
        <authorList>
            <person name="Kallberg Y."/>
            <person name="Tangrot J."/>
            <person name="Rosling A."/>
        </authorList>
    </citation>
    <scope>NUCLEOTIDE SEQUENCE</scope>
    <source>
        <strain evidence="1">MT106</strain>
    </source>
</reference>
<proteinExistence type="predicted"/>
<evidence type="ECO:0000313" key="2">
    <source>
        <dbReference type="Proteomes" id="UP000789831"/>
    </source>
</evidence>
<feature type="non-terminal residue" evidence="1">
    <location>
        <position position="65"/>
    </location>
</feature>
<dbReference type="Proteomes" id="UP000789831">
    <property type="component" value="Unassembled WGS sequence"/>
</dbReference>
<accession>A0A9N8V4Y3</accession>
<gene>
    <name evidence="1" type="ORF">AGERDE_LOCUS792</name>
</gene>